<reference evidence="4" key="1">
    <citation type="journal article" date="2014" name="Int. J. Syst. Evol. Microbiol.">
        <title>Complete genome sequence of Corynebacterium casei LMG S-19264T (=DSM 44701T), isolated from a smear-ripened cheese.</title>
        <authorList>
            <consortium name="US DOE Joint Genome Institute (JGI-PGF)"/>
            <person name="Walter F."/>
            <person name="Albersmeier A."/>
            <person name="Kalinowski J."/>
            <person name="Ruckert C."/>
        </authorList>
    </citation>
    <scope>NUCLEOTIDE SEQUENCE</scope>
    <source>
        <strain evidence="4">CGMCC 4.7372</strain>
    </source>
</reference>
<dbReference type="Proteomes" id="UP000614239">
    <property type="component" value="Unassembled WGS sequence"/>
</dbReference>
<gene>
    <name evidence="4" type="ORF">GCM10011612_11110</name>
</gene>
<dbReference type="SMART" id="SM00363">
    <property type="entry name" value="S4"/>
    <property type="match status" value="1"/>
</dbReference>
<dbReference type="InterPro" id="IPR002942">
    <property type="entry name" value="S4_RNA-bd"/>
</dbReference>
<keyword evidence="5" id="KW-1185">Reference proteome</keyword>
<dbReference type="GO" id="GO:0003723">
    <property type="term" value="F:RNA binding"/>
    <property type="evidence" value="ECO:0007669"/>
    <property type="project" value="UniProtKB-KW"/>
</dbReference>
<dbReference type="CDD" id="cd00165">
    <property type="entry name" value="S4"/>
    <property type="match status" value="1"/>
</dbReference>
<dbReference type="SUPFAM" id="SSF55174">
    <property type="entry name" value="Alpha-L RNA-binding motif"/>
    <property type="match status" value="1"/>
</dbReference>
<feature type="region of interest" description="Disordered" evidence="2">
    <location>
        <begin position="120"/>
        <end position="140"/>
    </location>
</feature>
<dbReference type="OrthoDB" id="9797176at2"/>
<accession>A0A8H9LLH7</accession>
<evidence type="ECO:0000313" key="4">
    <source>
        <dbReference type="EMBL" id="GGO97768.1"/>
    </source>
</evidence>
<feature type="region of interest" description="Disordered" evidence="2">
    <location>
        <begin position="1"/>
        <end position="29"/>
    </location>
</feature>
<protein>
    <recommendedName>
        <fullName evidence="3">RNA-binding S4 domain-containing protein</fullName>
    </recommendedName>
</protein>
<evidence type="ECO:0000256" key="2">
    <source>
        <dbReference type="SAM" id="MobiDB-lite"/>
    </source>
</evidence>
<organism evidence="4 5">
    <name type="scientific">Actinomyces gaoshouyii</name>
    <dbReference type="NCBI Taxonomy" id="1960083"/>
    <lineage>
        <taxon>Bacteria</taxon>
        <taxon>Bacillati</taxon>
        <taxon>Actinomycetota</taxon>
        <taxon>Actinomycetes</taxon>
        <taxon>Actinomycetales</taxon>
        <taxon>Actinomycetaceae</taxon>
        <taxon>Actinomyces</taxon>
    </lineage>
</organism>
<sequence>MRTDDGSGARESLDQARQRAVEDAAGTDGPTGARVDVWLWSTRQIKSRSAATAACRAGHVRVNGETAKPAQQVKVGDEIRYRVDGFDRRLLVTRILVKRVGAPIARTAYKDFSAPRPSPLDSPAAIIRDRGAGRPTKRERRRLDALMGGAAVERGERVIADELDAKLARAFDEED</sequence>
<dbReference type="KEGG" id="actp:B6G06_04600"/>
<dbReference type="Gene3D" id="3.10.290.10">
    <property type="entry name" value="RNA-binding S4 domain"/>
    <property type="match status" value="1"/>
</dbReference>
<name>A0A8H9LLH7_9ACTO</name>
<evidence type="ECO:0000256" key="1">
    <source>
        <dbReference type="PROSITE-ProRule" id="PRU00182"/>
    </source>
</evidence>
<keyword evidence="1" id="KW-0694">RNA-binding</keyword>
<dbReference type="AlphaFoldDB" id="A0A8H9LLH7"/>
<dbReference type="EMBL" id="BMNJ01000003">
    <property type="protein sequence ID" value="GGO97768.1"/>
    <property type="molecule type" value="Genomic_DNA"/>
</dbReference>
<evidence type="ECO:0000259" key="3">
    <source>
        <dbReference type="SMART" id="SM00363"/>
    </source>
</evidence>
<proteinExistence type="predicted"/>
<dbReference type="InterPro" id="IPR036986">
    <property type="entry name" value="S4_RNA-bd_sf"/>
</dbReference>
<comment type="caution">
    <text evidence="4">The sequence shown here is derived from an EMBL/GenBank/DDBJ whole genome shotgun (WGS) entry which is preliminary data.</text>
</comment>
<reference evidence="4" key="2">
    <citation type="submission" date="2020-09" db="EMBL/GenBank/DDBJ databases">
        <authorList>
            <person name="Sun Q."/>
            <person name="Zhou Y."/>
        </authorList>
    </citation>
    <scope>NUCLEOTIDE SEQUENCE</scope>
    <source>
        <strain evidence="4">CGMCC 4.7372</strain>
    </source>
</reference>
<feature type="domain" description="RNA-binding S4" evidence="3">
    <location>
        <begin position="33"/>
        <end position="105"/>
    </location>
</feature>
<feature type="compositionally biased region" description="Basic and acidic residues" evidence="2">
    <location>
        <begin position="1"/>
        <end position="22"/>
    </location>
</feature>
<dbReference type="Pfam" id="PF01479">
    <property type="entry name" value="S4"/>
    <property type="match status" value="1"/>
</dbReference>
<dbReference type="PROSITE" id="PS50889">
    <property type="entry name" value="S4"/>
    <property type="match status" value="1"/>
</dbReference>
<evidence type="ECO:0000313" key="5">
    <source>
        <dbReference type="Proteomes" id="UP000614239"/>
    </source>
</evidence>